<dbReference type="GO" id="GO:0051536">
    <property type="term" value="F:iron-sulfur cluster binding"/>
    <property type="evidence" value="ECO:0007669"/>
    <property type="project" value="InterPro"/>
</dbReference>
<dbReference type="InterPro" id="IPR001041">
    <property type="entry name" value="2Fe-2S_ferredoxin-type"/>
</dbReference>
<dbReference type="Pfam" id="PF00111">
    <property type="entry name" value="Fer2"/>
    <property type="match status" value="1"/>
</dbReference>
<dbReference type="PANTHER" id="PTHR42895:SF2">
    <property type="entry name" value="IRON-SULFUR CLUSTER PROTEIN"/>
    <property type="match status" value="1"/>
</dbReference>
<dbReference type="CDD" id="cd00207">
    <property type="entry name" value="fer2"/>
    <property type="match status" value="1"/>
</dbReference>
<dbReference type="InterPro" id="IPR052911">
    <property type="entry name" value="Corrinoid_activation_enz"/>
</dbReference>
<dbReference type="SUPFAM" id="SSF53067">
    <property type="entry name" value="Actin-like ATPase domain"/>
    <property type="match status" value="1"/>
</dbReference>
<dbReference type="eggNOG" id="COG0633">
    <property type="taxonomic scope" value="Bacteria"/>
</dbReference>
<accession>R4KIZ9</accession>
<evidence type="ECO:0000313" key="3">
    <source>
        <dbReference type="Proteomes" id="UP000013520"/>
    </source>
</evidence>
<dbReference type="PROSITE" id="PS51085">
    <property type="entry name" value="2FE2S_FER_2"/>
    <property type="match status" value="1"/>
</dbReference>
<evidence type="ECO:0000313" key="2">
    <source>
        <dbReference type="EMBL" id="AGL03193.1"/>
    </source>
</evidence>
<dbReference type="Gene3D" id="3.10.20.30">
    <property type="match status" value="1"/>
</dbReference>
<dbReference type="STRING" id="767817.Desgi_3887"/>
<dbReference type="Gene3D" id="3.30.420.480">
    <property type="entry name" value="Domain of unknown function (DUF4445)"/>
    <property type="match status" value="1"/>
</dbReference>
<dbReference type="PANTHER" id="PTHR42895">
    <property type="entry name" value="IRON-SULFUR CLUSTER-BINDING PROTEIN-RELATED"/>
    <property type="match status" value="1"/>
</dbReference>
<dbReference type="Pfam" id="PF17651">
    <property type="entry name" value="Raco_middle"/>
    <property type="match status" value="1"/>
</dbReference>
<proteinExistence type="predicted"/>
<sequence>MKEKLCEITFKPLGVKVKVPENTTIIETAVKNNLPLEGMCNGRGTCGKCLVQASGMLSQPQTDEKERLGSMLSDSWRLACQAKVLGNVEVFLTEKQQFRTISGGKNKEYIFDPLIIRILGKSGESFFLPKRAYGIAVDIGTTSIVVGLIDLNSDGKEITTSACLNPQTQYGADVITRITYAHQYAQNVLKLKELVLNGINNLISKVCNEKGVQLQEIYHITVAANNTMLHLLVGVDPFPLAVTPYEPIFVDYQEYNSTELGIAVPNAVVSLLPSLSAFVGADILAGVIAIDFHKIAVPALFIDIGTNGEIVANVNGKLIATSSAAGPALEGMNIYCGCRAEDGAISGVRIEENGQIYIVTIGSAKIKGLCGSGLVELVAELVKAGVILPTGRFAQSTNLPGLLAQRLIEHDGQPAFLLDSNSMTMLTQKDVRQVQLAKAAIAAAIDILFQRLKVELDAVEKVYIAGAFGYHLKKEALKIIGLLPSGLNSEVEFVGNTAKEGARLCMVNQAAADEIITLQNDIESLELSYAPEFMDNYVDHMNFPS</sequence>
<name>R4KIZ9_9FIRM</name>
<feature type="domain" description="2Fe-2S ferredoxin-type" evidence="1">
    <location>
        <begin position="6"/>
        <end position="96"/>
    </location>
</feature>
<evidence type="ECO:0000259" key="1">
    <source>
        <dbReference type="PROSITE" id="PS51085"/>
    </source>
</evidence>
<reference evidence="2 3" key="1">
    <citation type="submission" date="2012-01" db="EMBL/GenBank/DDBJ databases">
        <title>Complete sequence of Desulfotomaculum gibsoniae DSM 7213.</title>
        <authorList>
            <consortium name="US DOE Joint Genome Institute"/>
            <person name="Lucas S."/>
            <person name="Han J."/>
            <person name="Lapidus A."/>
            <person name="Cheng J.-F."/>
            <person name="Goodwin L."/>
            <person name="Pitluck S."/>
            <person name="Peters L."/>
            <person name="Ovchinnikova G."/>
            <person name="Teshima H."/>
            <person name="Detter J.C."/>
            <person name="Han C."/>
            <person name="Tapia R."/>
            <person name="Land M."/>
            <person name="Hauser L."/>
            <person name="Kyrpides N."/>
            <person name="Ivanova N."/>
            <person name="Pagani I."/>
            <person name="Parshina S."/>
            <person name="Plugge C."/>
            <person name="Muyzer G."/>
            <person name="Kuever J."/>
            <person name="Ivanova A."/>
            <person name="Nazina T."/>
            <person name="Klenk H.-P."/>
            <person name="Brambilla E."/>
            <person name="Spring S."/>
            <person name="Stams A.F."/>
            <person name="Woyke T."/>
        </authorList>
    </citation>
    <scope>NUCLEOTIDE SEQUENCE [LARGE SCALE GENOMIC DNA]</scope>
    <source>
        <strain evidence="2 3">DSM 7213</strain>
    </source>
</reference>
<dbReference type="RefSeq" id="WP_006520596.1">
    <property type="nucleotide sequence ID" value="NC_021184.1"/>
</dbReference>
<dbReference type="SUPFAM" id="SSF54292">
    <property type="entry name" value="2Fe-2S ferredoxin-like"/>
    <property type="match status" value="1"/>
</dbReference>
<dbReference type="KEGG" id="dgi:Desgi_3887"/>
<dbReference type="Proteomes" id="UP000013520">
    <property type="component" value="Chromosome"/>
</dbReference>
<dbReference type="AlphaFoldDB" id="R4KIZ9"/>
<keyword evidence="3" id="KW-1185">Reference proteome</keyword>
<dbReference type="InterPro" id="IPR042259">
    <property type="entry name" value="Raco-like_middle_sf"/>
</dbReference>
<organism evidence="2 3">
    <name type="scientific">Desulfoscipio gibsoniae DSM 7213</name>
    <dbReference type="NCBI Taxonomy" id="767817"/>
    <lineage>
        <taxon>Bacteria</taxon>
        <taxon>Bacillati</taxon>
        <taxon>Bacillota</taxon>
        <taxon>Clostridia</taxon>
        <taxon>Eubacteriales</taxon>
        <taxon>Desulfallaceae</taxon>
        <taxon>Desulfoscipio</taxon>
    </lineage>
</organism>
<dbReference type="EMBL" id="CP003273">
    <property type="protein sequence ID" value="AGL03193.1"/>
    <property type="molecule type" value="Genomic_DNA"/>
</dbReference>
<dbReference type="InterPro" id="IPR041414">
    <property type="entry name" value="Raco-like_middle"/>
</dbReference>
<dbReference type="Pfam" id="PF14574">
    <property type="entry name" value="RACo_C_ter"/>
    <property type="match status" value="1"/>
</dbReference>
<protein>
    <submittedName>
        <fullName evidence="2">Putative metal-binding protein</fullName>
    </submittedName>
</protein>
<gene>
    <name evidence="2" type="ORF">Desgi_3887</name>
</gene>
<dbReference type="InterPro" id="IPR012675">
    <property type="entry name" value="Beta-grasp_dom_sf"/>
</dbReference>
<dbReference type="InterPro" id="IPR027980">
    <property type="entry name" value="RACo_C"/>
</dbReference>
<dbReference type="InterPro" id="IPR043129">
    <property type="entry name" value="ATPase_NBD"/>
</dbReference>
<dbReference type="eggNOG" id="COG3894">
    <property type="taxonomic scope" value="Bacteria"/>
</dbReference>
<dbReference type="InterPro" id="IPR036010">
    <property type="entry name" value="2Fe-2S_ferredoxin-like_sf"/>
</dbReference>
<dbReference type="HOGENOM" id="CLU_019091_1_0_9"/>